<proteinExistence type="inferred from homology"/>
<protein>
    <submittedName>
        <fullName evidence="3">Tyrosine-protein phosphatase</fullName>
    </submittedName>
</protein>
<evidence type="ECO:0000256" key="1">
    <source>
        <dbReference type="ARBA" id="ARBA00009580"/>
    </source>
</evidence>
<comment type="similarity">
    <text evidence="1">Belongs to the protein-tyrosine phosphatase family.</text>
</comment>
<evidence type="ECO:0000256" key="2">
    <source>
        <dbReference type="SAM" id="SignalP"/>
    </source>
</evidence>
<dbReference type="InterPro" id="IPR026893">
    <property type="entry name" value="Tyr/Ser_Pase_IphP-type"/>
</dbReference>
<keyword evidence="4" id="KW-1185">Reference proteome</keyword>
<dbReference type="PANTHER" id="PTHR31126:SF1">
    <property type="entry name" value="TYROSINE SPECIFIC PROTEIN PHOSPHATASES DOMAIN-CONTAINING PROTEIN"/>
    <property type="match status" value="1"/>
</dbReference>
<evidence type="ECO:0000313" key="3">
    <source>
        <dbReference type="EMBL" id="NLR78393.1"/>
    </source>
</evidence>
<dbReference type="Gene3D" id="3.90.190.10">
    <property type="entry name" value="Protein tyrosine phosphatase superfamily"/>
    <property type="match status" value="1"/>
</dbReference>
<sequence length="269" mass="30147">MKRIMWVLAMAIPGTTFAQLADSAQRVVRMQGTVNFRDVGGYKTNDGKKVAWGKVFRSADVSHLTDQDLRVLEQKHIHTVIDFRGVKEAAAAPDHLLPETDYLLCPAGSDSLPGVAQMAAVIKKGDFLEKFYGNTQYLGDRYKPLFQKLLVLPANESIMYHCTGGRDRTGMATALFLYALGVPQETIEADFTASNVYLLPMNKRMFQGLQQNTGLDEETIRKALELKPELLHSFFSAIKGKYGTVENFFEKELGIGEKERAILKEKYTN</sequence>
<name>A0A847SF56_9BACT</name>
<evidence type="ECO:0000313" key="4">
    <source>
        <dbReference type="Proteomes" id="UP000552864"/>
    </source>
</evidence>
<organism evidence="3 4">
    <name type="scientific">Chitinophaga eiseniae</name>
    <dbReference type="NCBI Taxonomy" id="634771"/>
    <lineage>
        <taxon>Bacteria</taxon>
        <taxon>Pseudomonadati</taxon>
        <taxon>Bacteroidota</taxon>
        <taxon>Chitinophagia</taxon>
        <taxon>Chitinophagales</taxon>
        <taxon>Chitinophagaceae</taxon>
        <taxon>Chitinophaga</taxon>
    </lineage>
</organism>
<dbReference type="RefSeq" id="WP_168737732.1">
    <property type="nucleotide sequence ID" value="NZ_JABAHZ010000001.1"/>
</dbReference>
<reference evidence="3 4" key="1">
    <citation type="submission" date="2020-04" db="EMBL/GenBank/DDBJ databases">
        <authorList>
            <person name="Yin C."/>
        </authorList>
    </citation>
    <scope>NUCLEOTIDE SEQUENCE [LARGE SCALE GENOMIC DNA]</scope>
    <source>
        <strain evidence="3 4">Ak56</strain>
    </source>
</reference>
<dbReference type="Proteomes" id="UP000552864">
    <property type="component" value="Unassembled WGS sequence"/>
</dbReference>
<dbReference type="Pfam" id="PF13350">
    <property type="entry name" value="Y_phosphatase3"/>
    <property type="match status" value="1"/>
</dbReference>
<feature type="signal peptide" evidence="2">
    <location>
        <begin position="1"/>
        <end position="18"/>
    </location>
</feature>
<comment type="caution">
    <text evidence="3">The sequence shown here is derived from an EMBL/GenBank/DDBJ whole genome shotgun (WGS) entry which is preliminary data.</text>
</comment>
<keyword evidence="2" id="KW-0732">Signal</keyword>
<dbReference type="PANTHER" id="PTHR31126">
    <property type="entry name" value="TYROSINE-PROTEIN PHOSPHATASE"/>
    <property type="match status" value="1"/>
</dbReference>
<gene>
    <name evidence="3" type="ORF">HGH91_07140</name>
</gene>
<dbReference type="SUPFAM" id="SSF52799">
    <property type="entry name" value="(Phosphotyrosine protein) phosphatases II"/>
    <property type="match status" value="1"/>
</dbReference>
<dbReference type="GO" id="GO:0004721">
    <property type="term" value="F:phosphoprotein phosphatase activity"/>
    <property type="evidence" value="ECO:0007669"/>
    <property type="project" value="InterPro"/>
</dbReference>
<dbReference type="EMBL" id="JABAHZ010000001">
    <property type="protein sequence ID" value="NLR78393.1"/>
    <property type="molecule type" value="Genomic_DNA"/>
</dbReference>
<dbReference type="InterPro" id="IPR029021">
    <property type="entry name" value="Prot-tyrosine_phosphatase-like"/>
</dbReference>
<feature type="chain" id="PRO_5032503755" evidence="2">
    <location>
        <begin position="19"/>
        <end position="269"/>
    </location>
</feature>
<dbReference type="AlphaFoldDB" id="A0A847SF56"/>
<accession>A0A847SF56</accession>